<evidence type="ECO:0000313" key="2">
    <source>
        <dbReference type="Proteomes" id="UP000192333"/>
    </source>
</evidence>
<name>A0A1W2GYT0_9BACT</name>
<proteinExistence type="predicted"/>
<reference evidence="2" key="1">
    <citation type="submission" date="2017-04" db="EMBL/GenBank/DDBJ databases">
        <authorList>
            <person name="Varghese N."/>
            <person name="Submissions S."/>
        </authorList>
    </citation>
    <scope>NUCLEOTIDE SEQUENCE [LARGE SCALE GENOMIC DNA]</scope>
    <source>
        <strain evidence="2">DSM 16537</strain>
    </source>
</reference>
<protein>
    <submittedName>
        <fullName evidence="1">Uncharacterized protein</fullName>
    </submittedName>
</protein>
<dbReference type="Proteomes" id="UP000192333">
    <property type="component" value="Chromosome I"/>
</dbReference>
<organism evidence="1 2">
    <name type="scientific">Aquiflexum balticum DSM 16537</name>
    <dbReference type="NCBI Taxonomy" id="758820"/>
    <lineage>
        <taxon>Bacteria</taxon>
        <taxon>Pseudomonadati</taxon>
        <taxon>Bacteroidota</taxon>
        <taxon>Cytophagia</taxon>
        <taxon>Cytophagales</taxon>
        <taxon>Cyclobacteriaceae</taxon>
        <taxon>Aquiflexum</taxon>
    </lineage>
</organism>
<gene>
    <name evidence="1" type="ORF">SAMN00777080_0022</name>
</gene>
<accession>A0A1W2GYT0</accession>
<dbReference type="AlphaFoldDB" id="A0A1W2GYT0"/>
<keyword evidence="2" id="KW-1185">Reference proteome</keyword>
<sequence>MPPKIFNELKMNILKYILIQSIAENHGKIKALIIRIIIFQKFQDFKRVPLLDSES</sequence>
<evidence type="ECO:0000313" key="1">
    <source>
        <dbReference type="EMBL" id="SMD41498.1"/>
    </source>
</evidence>
<dbReference type="EMBL" id="LT838813">
    <property type="protein sequence ID" value="SMD41498.1"/>
    <property type="molecule type" value="Genomic_DNA"/>
</dbReference>